<dbReference type="EMBL" id="PIQO01000001">
    <property type="protein sequence ID" value="PKR86508.1"/>
    <property type="molecule type" value="Genomic_DNA"/>
</dbReference>
<dbReference type="InterPro" id="IPR025906">
    <property type="entry name" value="YjfB_motility"/>
</dbReference>
<reference evidence="1 2" key="1">
    <citation type="submission" date="2017-11" db="EMBL/GenBank/DDBJ databases">
        <title>Bacillus camelliae sp. nov., isolated from pu'er tea.</title>
        <authorList>
            <person name="Niu L."/>
        </authorList>
    </citation>
    <scope>NUCLEOTIDE SEQUENCE [LARGE SCALE GENOMIC DNA]</scope>
    <source>
        <strain evidence="1 2">7578-1</strain>
    </source>
</reference>
<dbReference type="OrthoDB" id="1924973at2"/>
<comment type="caution">
    <text evidence="1">The sequence shown here is derived from an EMBL/GenBank/DDBJ whole genome shotgun (WGS) entry which is preliminary data.</text>
</comment>
<evidence type="ECO:0000313" key="2">
    <source>
        <dbReference type="Proteomes" id="UP000233440"/>
    </source>
</evidence>
<organism evidence="1 2">
    <name type="scientific">Heyndrickxia camelliae</name>
    <dbReference type="NCBI Taxonomy" id="1707093"/>
    <lineage>
        <taxon>Bacteria</taxon>
        <taxon>Bacillati</taxon>
        <taxon>Bacillota</taxon>
        <taxon>Bacilli</taxon>
        <taxon>Bacillales</taxon>
        <taxon>Bacillaceae</taxon>
        <taxon>Heyndrickxia</taxon>
    </lineage>
</organism>
<proteinExistence type="predicted"/>
<evidence type="ECO:0000313" key="1">
    <source>
        <dbReference type="EMBL" id="PKR86508.1"/>
    </source>
</evidence>
<dbReference type="Proteomes" id="UP000233440">
    <property type="component" value="Unassembled WGS sequence"/>
</dbReference>
<dbReference type="RefSeq" id="WP_101352159.1">
    <property type="nucleotide sequence ID" value="NZ_PIQO01000001.1"/>
</dbReference>
<keyword evidence="2" id="KW-1185">Reference proteome</keyword>
<gene>
    <name evidence="1" type="ORF">CWO92_00085</name>
</gene>
<sequence length="57" mass="5950">MDIAALSIGLSQASLGQSVEIALTKKAMDATQQNSAEIIKMLEAPHPTLGNTIDLKA</sequence>
<accession>A0A2N3LPG4</accession>
<dbReference type="AlphaFoldDB" id="A0A2N3LPG4"/>
<dbReference type="Pfam" id="PF14070">
    <property type="entry name" value="YjfB_motility"/>
    <property type="match status" value="1"/>
</dbReference>
<protein>
    <submittedName>
        <fullName evidence="1">Putative motility protein</fullName>
    </submittedName>
</protein>
<name>A0A2N3LPG4_9BACI</name>